<dbReference type="Pfam" id="PF19054">
    <property type="entry name" value="DUF5753"/>
    <property type="match status" value="1"/>
</dbReference>
<protein>
    <submittedName>
        <fullName evidence="2">Scr1 family TA system antitoxin-like transcriptional regulator</fullName>
    </submittedName>
</protein>
<dbReference type="InterPro" id="IPR043917">
    <property type="entry name" value="DUF5753"/>
</dbReference>
<evidence type="ECO:0000313" key="3">
    <source>
        <dbReference type="Proteomes" id="UP001596157"/>
    </source>
</evidence>
<accession>A0ABW0ET85</accession>
<dbReference type="SUPFAM" id="SSF47413">
    <property type="entry name" value="lambda repressor-like DNA-binding domains"/>
    <property type="match status" value="1"/>
</dbReference>
<organism evidence="2 3">
    <name type="scientific">Actinokineospora guangxiensis</name>
    <dbReference type="NCBI Taxonomy" id="1490288"/>
    <lineage>
        <taxon>Bacteria</taxon>
        <taxon>Bacillati</taxon>
        <taxon>Actinomycetota</taxon>
        <taxon>Actinomycetes</taxon>
        <taxon>Pseudonocardiales</taxon>
        <taxon>Pseudonocardiaceae</taxon>
        <taxon>Actinokineospora</taxon>
    </lineage>
</organism>
<dbReference type="Proteomes" id="UP001596157">
    <property type="component" value="Unassembled WGS sequence"/>
</dbReference>
<comment type="caution">
    <text evidence="2">The sequence shown here is derived from an EMBL/GenBank/DDBJ whole genome shotgun (WGS) entry which is preliminary data.</text>
</comment>
<dbReference type="RefSeq" id="WP_378250300.1">
    <property type="nucleotide sequence ID" value="NZ_JBHSKF010000016.1"/>
</dbReference>
<keyword evidence="3" id="KW-1185">Reference proteome</keyword>
<feature type="domain" description="DUF5753" evidence="1">
    <location>
        <begin position="141"/>
        <end position="251"/>
    </location>
</feature>
<reference evidence="3" key="1">
    <citation type="journal article" date="2019" name="Int. J. Syst. Evol. Microbiol.">
        <title>The Global Catalogue of Microorganisms (GCM) 10K type strain sequencing project: providing services to taxonomists for standard genome sequencing and annotation.</title>
        <authorList>
            <consortium name="The Broad Institute Genomics Platform"/>
            <consortium name="The Broad Institute Genome Sequencing Center for Infectious Disease"/>
            <person name="Wu L."/>
            <person name="Ma J."/>
        </authorList>
    </citation>
    <scope>NUCLEOTIDE SEQUENCE [LARGE SCALE GENOMIC DNA]</scope>
    <source>
        <strain evidence="3">CCUG 59778</strain>
    </source>
</reference>
<evidence type="ECO:0000259" key="1">
    <source>
        <dbReference type="Pfam" id="PF19054"/>
    </source>
</evidence>
<sequence>MSRALNVDPVAARRFLRFELELWCARARVRHADLGARLGVSRASVTQMMLGKSLPSQAALEVTLTHLGASHRIPVLTEALAIGRSARARTRGDSESAGACGRQVRDGELALALATQATAIDVYAMSAVASRDCPGLVASDRSTVALRLFVDQHLLARMSEQRTRCPLSRLEDLSRRPNASVRVVSADAGTPVATHGNFRVYRSESWTVACQESLAIAHYFTAEVDLRPYENALDDLAETALDERRSQELIAATRASHGHEGGKT</sequence>
<dbReference type="Pfam" id="PF13560">
    <property type="entry name" value="HTH_31"/>
    <property type="match status" value="1"/>
</dbReference>
<name>A0ABW0ET85_9PSEU</name>
<gene>
    <name evidence="2" type="ORF">ACFPM7_25440</name>
</gene>
<dbReference type="InterPro" id="IPR010982">
    <property type="entry name" value="Lambda_DNA-bd_dom_sf"/>
</dbReference>
<dbReference type="EMBL" id="JBHSKF010000016">
    <property type="protein sequence ID" value="MFC5290409.1"/>
    <property type="molecule type" value="Genomic_DNA"/>
</dbReference>
<proteinExistence type="predicted"/>
<evidence type="ECO:0000313" key="2">
    <source>
        <dbReference type="EMBL" id="MFC5290409.1"/>
    </source>
</evidence>